<dbReference type="InterPro" id="IPR001245">
    <property type="entry name" value="Ser-Thr/Tyr_kinase_cat_dom"/>
</dbReference>
<dbReference type="InterPro" id="IPR000719">
    <property type="entry name" value="Prot_kinase_dom"/>
</dbReference>
<evidence type="ECO:0000256" key="5">
    <source>
        <dbReference type="ARBA" id="ARBA00022840"/>
    </source>
</evidence>
<evidence type="ECO:0000256" key="3">
    <source>
        <dbReference type="ARBA" id="ARBA00022741"/>
    </source>
</evidence>
<keyword evidence="2" id="KW-0808">Transferase</keyword>
<dbReference type="VEuPathDB" id="VectorBase:LDEU013187"/>
<dbReference type="Proteomes" id="UP000288716">
    <property type="component" value="Unassembled WGS sequence"/>
</dbReference>
<comment type="caution">
    <text evidence="7">The sequence shown here is derived from an EMBL/GenBank/DDBJ whole genome shotgun (WGS) entry which is preliminary data.</text>
</comment>
<dbReference type="AlphaFoldDB" id="A0A443RU34"/>
<dbReference type="Gene3D" id="1.10.510.10">
    <property type="entry name" value="Transferase(Phosphotransferase) domain 1"/>
    <property type="match status" value="1"/>
</dbReference>
<evidence type="ECO:0000256" key="4">
    <source>
        <dbReference type="ARBA" id="ARBA00022777"/>
    </source>
</evidence>
<gene>
    <name evidence="7" type="ORF">B4U80_09579</name>
</gene>
<dbReference type="PROSITE" id="PS50011">
    <property type="entry name" value="PROTEIN_KINASE_DOM"/>
    <property type="match status" value="1"/>
</dbReference>
<name>A0A443RU34_9ACAR</name>
<organism evidence="7 8">
    <name type="scientific">Leptotrombidium deliense</name>
    <dbReference type="NCBI Taxonomy" id="299467"/>
    <lineage>
        <taxon>Eukaryota</taxon>
        <taxon>Metazoa</taxon>
        <taxon>Ecdysozoa</taxon>
        <taxon>Arthropoda</taxon>
        <taxon>Chelicerata</taxon>
        <taxon>Arachnida</taxon>
        <taxon>Acari</taxon>
        <taxon>Acariformes</taxon>
        <taxon>Trombidiformes</taxon>
        <taxon>Prostigmata</taxon>
        <taxon>Anystina</taxon>
        <taxon>Parasitengona</taxon>
        <taxon>Trombiculoidea</taxon>
        <taxon>Trombiculidae</taxon>
        <taxon>Leptotrombidium</taxon>
    </lineage>
</organism>
<dbReference type="OrthoDB" id="541276at2759"/>
<evidence type="ECO:0000256" key="1">
    <source>
        <dbReference type="ARBA" id="ARBA00022527"/>
    </source>
</evidence>
<dbReference type="GO" id="GO:0005524">
    <property type="term" value="F:ATP binding"/>
    <property type="evidence" value="ECO:0007669"/>
    <property type="project" value="UniProtKB-KW"/>
</dbReference>
<sequence>MGKMKHKNITEIYEIQKIEDIVLIFMEYVPNGTIADFIHAHKMMPEFIAKPILAQLVEAVFYLHTKNIAHRDLKVENILLDKGMNPKLTDFSYTTFVKFDEKTKEVVKTKTCCGSVVYLPPEILNEREYDPRQADIWSFGVCIYVMLNNAIPFKVSNMQEYKHKQQNKEWSFKSYVNISKDLKDIVARMMEPDPAKRITSKDLLLHPYFMKK</sequence>
<dbReference type="GO" id="GO:0004674">
    <property type="term" value="F:protein serine/threonine kinase activity"/>
    <property type="evidence" value="ECO:0007669"/>
    <property type="project" value="UniProtKB-KW"/>
</dbReference>
<evidence type="ECO:0000259" key="6">
    <source>
        <dbReference type="PROSITE" id="PS50011"/>
    </source>
</evidence>
<dbReference type="PANTHER" id="PTHR24345:SF0">
    <property type="entry name" value="CELL CYCLE SERINE_THREONINE-PROTEIN KINASE CDC5_MSD2"/>
    <property type="match status" value="1"/>
</dbReference>
<evidence type="ECO:0000313" key="8">
    <source>
        <dbReference type="Proteomes" id="UP000288716"/>
    </source>
</evidence>
<dbReference type="SUPFAM" id="SSF56112">
    <property type="entry name" value="Protein kinase-like (PK-like)"/>
    <property type="match status" value="1"/>
</dbReference>
<dbReference type="PRINTS" id="PR00109">
    <property type="entry name" value="TYRKINASE"/>
</dbReference>
<evidence type="ECO:0000256" key="2">
    <source>
        <dbReference type="ARBA" id="ARBA00022679"/>
    </source>
</evidence>
<dbReference type="InterPro" id="IPR008271">
    <property type="entry name" value="Ser/Thr_kinase_AS"/>
</dbReference>
<accession>A0A443RU34</accession>
<dbReference type="SMART" id="SM00220">
    <property type="entry name" value="S_TKc"/>
    <property type="match status" value="1"/>
</dbReference>
<keyword evidence="3" id="KW-0547">Nucleotide-binding</keyword>
<keyword evidence="1" id="KW-0723">Serine/threonine-protein kinase</keyword>
<dbReference type="InterPro" id="IPR011009">
    <property type="entry name" value="Kinase-like_dom_sf"/>
</dbReference>
<dbReference type="GO" id="GO:0005634">
    <property type="term" value="C:nucleus"/>
    <property type="evidence" value="ECO:0007669"/>
    <property type="project" value="TreeGrafter"/>
</dbReference>
<keyword evidence="5" id="KW-0067">ATP-binding</keyword>
<dbReference type="STRING" id="299467.A0A443RU34"/>
<keyword evidence="4 7" id="KW-0418">Kinase</keyword>
<proteinExistence type="predicted"/>
<dbReference type="EMBL" id="NCKV01033275">
    <property type="protein sequence ID" value="RWS18853.1"/>
    <property type="molecule type" value="Genomic_DNA"/>
</dbReference>
<dbReference type="PANTHER" id="PTHR24345">
    <property type="entry name" value="SERINE/THREONINE-PROTEIN KINASE PLK"/>
    <property type="match status" value="1"/>
</dbReference>
<reference evidence="7 8" key="1">
    <citation type="journal article" date="2018" name="Gigascience">
        <title>Genomes of trombidid mites reveal novel predicted allergens and laterally-transferred genes associated with secondary metabolism.</title>
        <authorList>
            <person name="Dong X."/>
            <person name="Chaisiri K."/>
            <person name="Xia D."/>
            <person name="Armstrong S.D."/>
            <person name="Fang Y."/>
            <person name="Donnelly M.J."/>
            <person name="Kadowaki T."/>
            <person name="McGarry J.W."/>
            <person name="Darby A.C."/>
            <person name="Makepeace B.L."/>
        </authorList>
    </citation>
    <scope>NUCLEOTIDE SEQUENCE [LARGE SCALE GENOMIC DNA]</scope>
    <source>
        <strain evidence="7">UoL-UT</strain>
    </source>
</reference>
<dbReference type="GO" id="GO:0006950">
    <property type="term" value="P:response to stress"/>
    <property type="evidence" value="ECO:0007669"/>
    <property type="project" value="UniProtKB-ARBA"/>
</dbReference>
<evidence type="ECO:0000313" key="7">
    <source>
        <dbReference type="EMBL" id="RWS18853.1"/>
    </source>
</evidence>
<feature type="domain" description="Protein kinase" evidence="6">
    <location>
        <begin position="1"/>
        <end position="209"/>
    </location>
</feature>
<dbReference type="FunFam" id="1.10.510.10:FF:000571">
    <property type="entry name" value="Maternal embryonic leucine zipper kinase"/>
    <property type="match status" value="1"/>
</dbReference>
<dbReference type="Pfam" id="PF00069">
    <property type="entry name" value="Pkinase"/>
    <property type="match status" value="1"/>
</dbReference>
<dbReference type="PROSITE" id="PS00108">
    <property type="entry name" value="PROTEIN_KINASE_ST"/>
    <property type="match status" value="1"/>
</dbReference>
<keyword evidence="8" id="KW-1185">Reference proteome</keyword>
<protein>
    <submittedName>
        <fullName evidence="7">Testis-specific serine/threonine-protein kinase 2-like isoform X1</fullName>
    </submittedName>
</protein>